<organism evidence="3 4">
    <name type="scientific">Teratosphaeria destructans</name>
    <dbReference type="NCBI Taxonomy" id="418781"/>
    <lineage>
        <taxon>Eukaryota</taxon>
        <taxon>Fungi</taxon>
        <taxon>Dikarya</taxon>
        <taxon>Ascomycota</taxon>
        <taxon>Pezizomycotina</taxon>
        <taxon>Dothideomycetes</taxon>
        <taxon>Dothideomycetidae</taxon>
        <taxon>Mycosphaerellales</taxon>
        <taxon>Teratosphaeriaceae</taxon>
        <taxon>Teratosphaeria</taxon>
    </lineage>
</organism>
<feature type="region of interest" description="Disordered" evidence="2">
    <location>
        <begin position="49"/>
        <end position="120"/>
    </location>
</feature>
<feature type="compositionally biased region" description="Basic and acidic residues" evidence="2">
    <location>
        <begin position="100"/>
        <end position="120"/>
    </location>
</feature>
<keyword evidence="4" id="KW-1185">Reference proteome</keyword>
<reference evidence="3 4" key="1">
    <citation type="journal article" date="2018" name="IMA Fungus">
        <title>IMA Genome-F 10: Nine draft genome sequences of Claviceps purpurea s.lat., including C. arundinis, C. humidiphila, and C. cf. spartinae, pseudomolecules for the pitch canker pathogen Fusarium circinatum, draft genome of Davidsoniella eucalypti, Grosmannia galeiformis, Quambalaria eucalypti, and Teratosphaeria destructans.</title>
        <authorList>
            <person name="Wingfield B.D."/>
            <person name="Liu M."/>
            <person name="Nguyen H.D."/>
            <person name="Lane F.A."/>
            <person name="Morgan S.W."/>
            <person name="De Vos L."/>
            <person name="Wilken P.M."/>
            <person name="Duong T.A."/>
            <person name="Aylward J."/>
            <person name="Coetzee M.P."/>
            <person name="Dadej K."/>
            <person name="De Beer Z.W."/>
            <person name="Findlay W."/>
            <person name="Havenga M."/>
            <person name="Kolarik M."/>
            <person name="Menzies J.G."/>
            <person name="Naidoo K."/>
            <person name="Pochopski O."/>
            <person name="Shoukouhi P."/>
            <person name="Santana Q.C."/>
            <person name="Seifert K.A."/>
            <person name="Soal N."/>
            <person name="Steenkamp E.T."/>
            <person name="Tatham C.T."/>
            <person name="van der Nest M.A."/>
            <person name="Wingfield M.J."/>
        </authorList>
    </citation>
    <scope>NUCLEOTIDE SEQUENCE [LARGE SCALE GENOMIC DNA]</scope>
    <source>
        <strain evidence="3">CMW44962</strain>
    </source>
</reference>
<feature type="coiled-coil region" evidence="1">
    <location>
        <begin position="12"/>
        <end position="46"/>
    </location>
</feature>
<reference evidence="3 4" key="2">
    <citation type="journal article" date="2021" name="Curr. Genet.">
        <title>Genetic response to nitrogen starvation in the aggressive Eucalyptus foliar pathogen Teratosphaeria destructans.</title>
        <authorList>
            <person name="Havenga M."/>
            <person name="Wingfield B.D."/>
            <person name="Wingfield M.J."/>
            <person name="Dreyer L.L."/>
            <person name="Roets F."/>
            <person name="Aylward J."/>
        </authorList>
    </citation>
    <scope>NUCLEOTIDE SEQUENCE [LARGE SCALE GENOMIC DNA]</scope>
    <source>
        <strain evidence="3">CMW44962</strain>
    </source>
</reference>
<dbReference type="EMBL" id="RIBY02000791">
    <property type="protein sequence ID" value="KAH9837397.1"/>
    <property type="molecule type" value="Genomic_DNA"/>
</dbReference>
<dbReference type="Proteomes" id="UP001138500">
    <property type="component" value="Unassembled WGS sequence"/>
</dbReference>
<name>A0A9W7SWR0_9PEZI</name>
<feature type="compositionally biased region" description="Basic and acidic residues" evidence="2">
    <location>
        <begin position="49"/>
        <end position="89"/>
    </location>
</feature>
<evidence type="ECO:0000256" key="2">
    <source>
        <dbReference type="SAM" id="MobiDB-lite"/>
    </source>
</evidence>
<evidence type="ECO:0000313" key="3">
    <source>
        <dbReference type="EMBL" id="KAH9837397.1"/>
    </source>
</evidence>
<protein>
    <submittedName>
        <fullName evidence="3">Uncharacterized protein</fullName>
    </submittedName>
</protein>
<gene>
    <name evidence="3" type="ORF">Tdes44962_MAKER08363</name>
</gene>
<sequence>MSSPPPTPTDRITALEQRIVAFKQELRDLRKLLRGVVEAVARLERLVRPEEGGEVDGGKGVEERRGGGPREVGEGRGSRPREVGERMRADGWGAAFLGRADGRTDGRGVLFEERRGGGGR</sequence>
<accession>A0A9W7SWR0</accession>
<proteinExistence type="predicted"/>
<dbReference type="AlphaFoldDB" id="A0A9W7SWR0"/>
<evidence type="ECO:0000256" key="1">
    <source>
        <dbReference type="SAM" id="Coils"/>
    </source>
</evidence>
<evidence type="ECO:0000313" key="4">
    <source>
        <dbReference type="Proteomes" id="UP001138500"/>
    </source>
</evidence>
<keyword evidence="1" id="KW-0175">Coiled coil</keyword>
<comment type="caution">
    <text evidence="3">The sequence shown here is derived from an EMBL/GenBank/DDBJ whole genome shotgun (WGS) entry which is preliminary data.</text>
</comment>